<dbReference type="EMBL" id="CAFBOR010000206">
    <property type="protein sequence ID" value="CAB4997369.1"/>
    <property type="molecule type" value="Genomic_DNA"/>
</dbReference>
<dbReference type="InterPro" id="IPR042106">
    <property type="entry name" value="Nuo/plastoQ_OxRdtase_6_NuoJ"/>
</dbReference>
<feature type="transmembrane region" description="Helical" evidence="1">
    <location>
        <begin position="90"/>
        <end position="110"/>
    </location>
</feature>
<dbReference type="EMBL" id="CAEZWM010000245">
    <property type="protein sequence ID" value="CAB4671962.1"/>
    <property type="molecule type" value="Genomic_DNA"/>
</dbReference>
<dbReference type="PANTHER" id="PTHR33269">
    <property type="entry name" value="NADH-UBIQUINONE OXIDOREDUCTASE CHAIN 6"/>
    <property type="match status" value="1"/>
</dbReference>
<name>A0A6J6MDQ1_9ZZZZ</name>
<evidence type="ECO:0000313" key="3">
    <source>
        <dbReference type="EMBL" id="CAB4997369.1"/>
    </source>
</evidence>
<gene>
    <name evidence="2" type="ORF">UFOPK2242_01505</name>
    <name evidence="3" type="ORF">UFOPK3974_01293</name>
</gene>
<dbReference type="PANTHER" id="PTHR33269:SF19">
    <property type="entry name" value="NADH-QUINONE OXIDOREDUCTASE SUBUNIT J"/>
    <property type="match status" value="1"/>
</dbReference>
<dbReference type="Gene3D" id="1.20.120.1200">
    <property type="entry name" value="NADH-ubiquinone/plastoquinone oxidoreductase chain 6, subunit NuoJ"/>
    <property type="match status" value="1"/>
</dbReference>
<feature type="transmembrane region" description="Helical" evidence="1">
    <location>
        <begin position="6"/>
        <end position="24"/>
    </location>
</feature>
<evidence type="ECO:0000313" key="2">
    <source>
        <dbReference type="EMBL" id="CAB4671962.1"/>
    </source>
</evidence>
<feature type="transmembrane region" description="Helical" evidence="1">
    <location>
        <begin position="31"/>
        <end position="52"/>
    </location>
</feature>
<keyword evidence="1" id="KW-0812">Transmembrane</keyword>
<proteinExistence type="predicted"/>
<feature type="transmembrane region" description="Helical" evidence="1">
    <location>
        <begin position="58"/>
        <end position="78"/>
    </location>
</feature>
<protein>
    <submittedName>
        <fullName evidence="2">Unannotated protein</fullName>
    </submittedName>
</protein>
<dbReference type="AlphaFoldDB" id="A0A6J6MDQ1"/>
<keyword evidence="1" id="KW-1133">Transmembrane helix</keyword>
<feature type="transmembrane region" description="Helical" evidence="1">
    <location>
        <begin position="144"/>
        <end position="166"/>
    </location>
</feature>
<evidence type="ECO:0000256" key="1">
    <source>
        <dbReference type="SAM" id="Phobius"/>
    </source>
</evidence>
<organism evidence="2">
    <name type="scientific">freshwater metagenome</name>
    <dbReference type="NCBI Taxonomy" id="449393"/>
    <lineage>
        <taxon>unclassified sequences</taxon>
        <taxon>metagenomes</taxon>
        <taxon>ecological metagenomes</taxon>
    </lineage>
</organism>
<dbReference type="GO" id="GO:0008137">
    <property type="term" value="F:NADH dehydrogenase (ubiquinone) activity"/>
    <property type="evidence" value="ECO:0007669"/>
    <property type="project" value="InterPro"/>
</dbReference>
<dbReference type="InterPro" id="IPR001457">
    <property type="entry name" value="NADH_UbQ/plastoQ_OxRdtase_su6"/>
</dbReference>
<reference evidence="2" key="1">
    <citation type="submission" date="2020-05" db="EMBL/GenBank/DDBJ databases">
        <authorList>
            <person name="Chiriac C."/>
            <person name="Salcher M."/>
            <person name="Ghai R."/>
            <person name="Kavagutti S V."/>
        </authorList>
    </citation>
    <scope>NUCLEOTIDE SEQUENCE</scope>
</reference>
<dbReference type="Pfam" id="PF00499">
    <property type="entry name" value="Oxidored_q3"/>
    <property type="match status" value="1"/>
</dbReference>
<sequence length="180" mass="19136">MVTLVLFIVFAVLALVGALGVVISRNPVHSALWLVATLLSMAGFFILEGAYLVSAVQVIVYASAIVVLFLFVIMLLGVDREESLGDPLKVQRPVALMLGLVVFALLIGLMGNHWATGGESVTAALNSRDGGNVERVAREIFTTYLWPFELTSALLVVAVVGGVALARRSRRAEAASEVAQ</sequence>
<keyword evidence="1" id="KW-0472">Membrane</keyword>
<accession>A0A6J6MDQ1</accession>